<keyword evidence="1" id="KW-0001">2Fe-2S</keyword>
<name>A0A0B6Z049_9EUPU</name>
<sequence>MAINYCDSKTEEELSWHLVGDVEILKSKQCRKIFMKEGPLLALFCVAPDRFFLTDTSCPHAGGPLDQGDIEDIDGSVRVVCPLHDYSFDLVTGKSPSGLVLTTYQTEIRDQQVYALTPRSISLTKFEDMKVIKLC</sequence>
<evidence type="ECO:0000256" key="1">
    <source>
        <dbReference type="ARBA" id="ARBA00022714"/>
    </source>
</evidence>
<dbReference type="PANTHER" id="PTHR21496">
    <property type="entry name" value="FERREDOXIN-RELATED"/>
    <property type="match status" value="1"/>
</dbReference>
<gene>
    <name evidence="6" type="primary">ORF43198</name>
</gene>
<dbReference type="GO" id="GO:0046872">
    <property type="term" value="F:metal ion binding"/>
    <property type="evidence" value="ECO:0007669"/>
    <property type="project" value="UniProtKB-KW"/>
</dbReference>
<organism evidence="6">
    <name type="scientific">Arion vulgaris</name>
    <dbReference type="NCBI Taxonomy" id="1028688"/>
    <lineage>
        <taxon>Eukaryota</taxon>
        <taxon>Metazoa</taxon>
        <taxon>Spiralia</taxon>
        <taxon>Lophotrochozoa</taxon>
        <taxon>Mollusca</taxon>
        <taxon>Gastropoda</taxon>
        <taxon>Heterobranchia</taxon>
        <taxon>Euthyneura</taxon>
        <taxon>Panpulmonata</taxon>
        <taxon>Eupulmonata</taxon>
        <taxon>Stylommatophora</taxon>
        <taxon>Helicina</taxon>
        <taxon>Arionoidea</taxon>
        <taxon>Arionidae</taxon>
        <taxon>Arion</taxon>
    </lineage>
</organism>
<accession>A0A0B6Z049</accession>
<evidence type="ECO:0000256" key="2">
    <source>
        <dbReference type="ARBA" id="ARBA00022723"/>
    </source>
</evidence>
<dbReference type="InterPro" id="IPR036922">
    <property type="entry name" value="Rieske_2Fe-2S_sf"/>
</dbReference>
<dbReference type="InterPro" id="IPR017941">
    <property type="entry name" value="Rieske_2Fe-2S"/>
</dbReference>
<dbReference type="AlphaFoldDB" id="A0A0B6Z049"/>
<proteinExistence type="predicted"/>
<dbReference type="GO" id="GO:0051537">
    <property type="term" value="F:2 iron, 2 sulfur cluster binding"/>
    <property type="evidence" value="ECO:0007669"/>
    <property type="project" value="UniProtKB-KW"/>
</dbReference>
<dbReference type="PROSITE" id="PS51296">
    <property type="entry name" value="RIESKE"/>
    <property type="match status" value="1"/>
</dbReference>
<dbReference type="PANTHER" id="PTHR21496:SF19">
    <property type="entry name" value="SI:CH211-212D10.2"/>
    <property type="match status" value="1"/>
</dbReference>
<reference evidence="6" key="1">
    <citation type="submission" date="2014-12" db="EMBL/GenBank/DDBJ databases">
        <title>Insight into the proteome of Arion vulgaris.</title>
        <authorList>
            <person name="Aradska J."/>
            <person name="Bulat T."/>
            <person name="Smidak R."/>
            <person name="Sarate P."/>
            <person name="Gangsoo J."/>
            <person name="Sialana F."/>
            <person name="Bilban M."/>
            <person name="Lubec G."/>
        </authorList>
    </citation>
    <scope>NUCLEOTIDE SEQUENCE</scope>
    <source>
        <tissue evidence="6">Skin</tissue>
    </source>
</reference>
<dbReference type="Gene3D" id="2.102.10.10">
    <property type="entry name" value="Rieske [2Fe-2S] iron-sulphur domain"/>
    <property type="match status" value="1"/>
</dbReference>
<evidence type="ECO:0000259" key="5">
    <source>
        <dbReference type="PROSITE" id="PS51296"/>
    </source>
</evidence>
<evidence type="ECO:0000256" key="4">
    <source>
        <dbReference type="ARBA" id="ARBA00023014"/>
    </source>
</evidence>
<protein>
    <recommendedName>
        <fullName evidence="5">Rieske domain-containing protein</fullName>
    </recommendedName>
</protein>
<dbReference type="Pfam" id="PF22543">
    <property type="entry name" value="Rieske_4"/>
    <property type="match status" value="1"/>
</dbReference>
<feature type="domain" description="Rieske" evidence="5">
    <location>
        <begin position="16"/>
        <end position="115"/>
    </location>
</feature>
<dbReference type="SUPFAM" id="SSF50022">
    <property type="entry name" value="ISP domain"/>
    <property type="match status" value="1"/>
</dbReference>
<keyword evidence="2" id="KW-0479">Metal-binding</keyword>
<keyword evidence="4" id="KW-0411">Iron-sulfur</keyword>
<keyword evidence="3" id="KW-0408">Iron</keyword>
<evidence type="ECO:0000313" key="6">
    <source>
        <dbReference type="EMBL" id="CEK61762.1"/>
    </source>
</evidence>
<dbReference type="InterPro" id="IPR054716">
    <property type="entry name" value="Sol_Rieske_ferrdox_dom"/>
</dbReference>
<evidence type="ECO:0000256" key="3">
    <source>
        <dbReference type="ARBA" id="ARBA00023004"/>
    </source>
</evidence>
<dbReference type="EMBL" id="HACG01014897">
    <property type="protein sequence ID" value="CEK61762.1"/>
    <property type="molecule type" value="Transcribed_RNA"/>
</dbReference>